<dbReference type="EMBL" id="CP079194">
    <property type="protein sequence ID" value="QXT39281.1"/>
    <property type="molecule type" value="Genomic_DNA"/>
</dbReference>
<dbReference type="AlphaFoldDB" id="A0A8F6TUM8"/>
<evidence type="ECO:0000313" key="1">
    <source>
        <dbReference type="EMBL" id="QXT39281.1"/>
    </source>
</evidence>
<evidence type="ECO:0000313" key="2">
    <source>
        <dbReference type="Proteomes" id="UP000825009"/>
    </source>
</evidence>
<dbReference type="Pfam" id="PF04340">
    <property type="entry name" value="DUF484"/>
    <property type="match status" value="1"/>
</dbReference>
<organism evidence="1 2">
    <name type="scientific">Gymnodinialimonas ceratoperidinii</name>
    <dbReference type="NCBI Taxonomy" id="2856823"/>
    <lineage>
        <taxon>Bacteria</taxon>
        <taxon>Pseudomonadati</taxon>
        <taxon>Pseudomonadota</taxon>
        <taxon>Alphaproteobacteria</taxon>
        <taxon>Rhodobacterales</taxon>
        <taxon>Paracoccaceae</taxon>
        <taxon>Gymnodinialimonas</taxon>
    </lineage>
</organism>
<proteinExistence type="predicted"/>
<dbReference type="Proteomes" id="UP000825009">
    <property type="component" value="Chromosome"/>
</dbReference>
<reference evidence="1 2" key="1">
    <citation type="submission" date="2021-07" db="EMBL/GenBank/DDBJ databases">
        <title>A novel Jannaschia species isolated from marine dinoflagellate Ceratoperidinium margalefii.</title>
        <authorList>
            <person name="Jiang Y."/>
            <person name="Li Z."/>
        </authorList>
    </citation>
    <scope>NUCLEOTIDE SEQUENCE [LARGE SCALE GENOMIC DNA]</scope>
    <source>
        <strain evidence="1 2">J12C1-MA-4</strain>
    </source>
</reference>
<accession>A0A8F6TUM8</accession>
<dbReference type="KEGG" id="gce:KYE46_15345"/>
<dbReference type="InterPro" id="IPR007435">
    <property type="entry name" value="DUF484"/>
</dbReference>
<dbReference type="RefSeq" id="WP_219001753.1">
    <property type="nucleotide sequence ID" value="NZ_CP079194.1"/>
</dbReference>
<sequence>MSSTEAGAPLDSLLNAPEADWRDRALADPELILEDRDLMRALIAANDRQMGGNIVDMRGIAMERLQNRLDRLEDTHRSVIAAAYENLAGTNQIHRSIIRMLDAKEFTEFLTLLGTDIASILRVDRVRLVLESAEATETEAPKVQKLEDVLTVVAPGFVQEYVTGGRDVPHRQVSLRQVGGDAERIFGEASRWIHSEACLTLDLGERRLPGLLVMGAEDPHQFRPSQGTDLLTFFAGVFERLMRGWLD</sequence>
<protein>
    <submittedName>
        <fullName evidence="1">DUF484 family protein</fullName>
    </submittedName>
</protein>
<keyword evidence="2" id="KW-1185">Reference proteome</keyword>
<name>A0A8F6TUM8_9RHOB</name>
<gene>
    <name evidence="1" type="ORF">KYE46_15345</name>
</gene>